<name>A0A975PFQ4_9BACT</name>
<evidence type="ECO:0000313" key="2">
    <source>
        <dbReference type="EMBL" id="QUE52163.1"/>
    </source>
</evidence>
<evidence type="ECO:0000256" key="1">
    <source>
        <dbReference type="SAM" id="SignalP"/>
    </source>
</evidence>
<dbReference type="RefSeq" id="WP_211632804.1">
    <property type="nucleotide sequence ID" value="NZ_CP073100.1"/>
</dbReference>
<gene>
    <name evidence="2" type="ORF">KBB96_04545</name>
</gene>
<reference evidence="2" key="1">
    <citation type="submission" date="2021-04" db="EMBL/GenBank/DDBJ databases">
        <title>Luteolibacter sp. 32A isolated from the skin of an Anderson's salamander (Ambystoma andersonii).</title>
        <authorList>
            <person name="Spergser J."/>
            <person name="Busse H.-J."/>
        </authorList>
    </citation>
    <scope>NUCLEOTIDE SEQUENCE</scope>
    <source>
        <strain evidence="2">32A</strain>
    </source>
</reference>
<accession>A0A975PFQ4</accession>
<sequence length="183" mass="19703">MKTLFPLTILAITLSAHGEMAVKAPMADAVTHEQLTAISKKANSTPPTAQMKPVQLAEDPSVVNRPGDLFSRSDIFCFNGYASLVPKQAILHIPDNYASRVGLQDGVKFQIWADFYAANRGWITTQEVTRAQAEGREPLSDDVKKALSKCTSVVVATYHTGPISVLAPKPVQPATATATTKPQ</sequence>
<feature type="chain" id="PRO_5036994695" evidence="1">
    <location>
        <begin position="19"/>
        <end position="183"/>
    </location>
</feature>
<keyword evidence="3" id="KW-1185">Reference proteome</keyword>
<keyword evidence="1" id="KW-0732">Signal</keyword>
<proteinExistence type="predicted"/>
<dbReference type="AlphaFoldDB" id="A0A975PFQ4"/>
<dbReference type="Proteomes" id="UP000676169">
    <property type="component" value="Chromosome"/>
</dbReference>
<dbReference type="EMBL" id="CP073100">
    <property type="protein sequence ID" value="QUE52163.1"/>
    <property type="molecule type" value="Genomic_DNA"/>
</dbReference>
<evidence type="ECO:0000313" key="3">
    <source>
        <dbReference type="Proteomes" id="UP000676169"/>
    </source>
</evidence>
<feature type="signal peptide" evidence="1">
    <location>
        <begin position="1"/>
        <end position="18"/>
    </location>
</feature>
<protein>
    <submittedName>
        <fullName evidence="2">Uncharacterized protein</fullName>
    </submittedName>
</protein>
<organism evidence="2 3">
    <name type="scientific">Luteolibacter ambystomatis</name>
    <dbReference type="NCBI Taxonomy" id="2824561"/>
    <lineage>
        <taxon>Bacteria</taxon>
        <taxon>Pseudomonadati</taxon>
        <taxon>Verrucomicrobiota</taxon>
        <taxon>Verrucomicrobiia</taxon>
        <taxon>Verrucomicrobiales</taxon>
        <taxon>Verrucomicrobiaceae</taxon>
        <taxon>Luteolibacter</taxon>
    </lineage>
</organism>
<dbReference type="KEGG" id="lamb:KBB96_04545"/>